<dbReference type="EMBL" id="CAEY01000713">
    <property type="status" value="NOT_ANNOTATED_CDS"/>
    <property type="molecule type" value="Genomic_DNA"/>
</dbReference>
<dbReference type="Proteomes" id="UP000015104">
    <property type="component" value="Unassembled WGS sequence"/>
</dbReference>
<accession>T1KYJ3</accession>
<dbReference type="EnsemblMetazoa" id="tetur27g00890.1">
    <property type="protein sequence ID" value="tetur27g00890.1"/>
    <property type="gene ID" value="tetur27g00890"/>
</dbReference>
<dbReference type="AlphaFoldDB" id="T1KYJ3"/>
<evidence type="ECO:0000313" key="3">
    <source>
        <dbReference type="Proteomes" id="UP000015104"/>
    </source>
</evidence>
<keyword evidence="1" id="KW-0812">Transmembrane</keyword>
<name>T1KYJ3_TETUR</name>
<keyword evidence="1" id="KW-1133">Transmembrane helix</keyword>
<evidence type="ECO:0000313" key="2">
    <source>
        <dbReference type="EnsemblMetazoa" id="tetur27g00890.1"/>
    </source>
</evidence>
<reference evidence="3" key="1">
    <citation type="submission" date="2011-08" db="EMBL/GenBank/DDBJ databases">
        <authorList>
            <person name="Rombauts S."/>
        </authorList>
    </citation>
    <scope>NUCLEOTIDE SEQUENCE</scope>
    <source>
        <strain evidence="3">London</strain>
    </source>
</reference>
<sequence length="397" mass="44978">MVKSNLTVGAFSVFGQGYIEEDGQTVPELKSLKRLAAIMTDYGPFNLKLHLPESGQLGVLTETGYRDGVLGLMQEGKVELCTLPMALDTQKVPGQFTPVISEESYYIHSIRVLGGGNTSALTNSFNLSRHSTWFCLILMIILMFPVYIFNASFSTQTIVGNNDVKIETLRDVITYDKTPFFYEGISMYDWFKAKVSKDYGDIYERSKSKGFEKPYPLGLFRKFTPADKMVTFFSTLGVKIGASLGASVIHEPNQVQYISERPFHRSLQALLLGFTTPESTKKRINIITQRLAQSGISEKLEADVYIEFILSFYPASLFDFHKAEIPQKSIEVNWKALNFNTFCEIFYGYILLLVLVLIVQFIELLSVPLSKRQRIRNANCKPNPKSKEEEIALHRIQ</sequence>
<feature type="transmembrane region" description="Helical" evidence="1">
    <location>
        <begin position="133"/>
        <end position="153"/>
    </location>
</feature>
<protein>
    <recommendedName>
        <fullName evidence="4">Ionotropic glutamate receptor L-glutamate and glycine-binding domain-containing protein</fullName>
    </recommendedName>
</protein>
<reference evidence="2" key="2">
    <citation type="submission" date="2015-06" db="UniProtKB">
        <authorList>
            <consortium name="EnsemblMetazoa"/>
        </authorList>
    </citation>
    <scope>IDENTIFICATION</scope>
</reference>
<evidence type="ECO:0000256" key="1">
    <source>
        <dbReference type="SAM" id="Phobius"/>
    </source>
</evidence>
<proteinExistence type="predicted"/>
<feature type="transmembrane region" description="Helical" evidence="1">
    <location>
        <begin position="346"/>
        <end position="367"/>
    </location>
</feature>
<evidence type="ECO:0008006" key="4">
    <source>
        <dbReference type="Google" id="ProtNLM"/>
    </source>
</evidence>
<keyword evidence="1" id="KW-0472">Membrane</keyword>
<keyword evidence="3" id="KW-1185">Reference proteome</keyword>
<dbReference type="HOGENOM" id="CLU_1940796_0_0_1"/>
<organism evidence="2 3">
    <name type="scientific">Tetranychus urticae</name>
    <name type="common">Two-spotted spider mite</name>
    <dbReference type="NCBI Taxonomy" id="32264"/>
    <lineage>
        <taxon>Eukaryota</taxon>
        <taxon>Metazoa</taxon>
        <taxon>Ecdysozoa</taxon>
        <taxon>Arthropoda</taxon>
        <taxon>Chelicerata</taxon>
        <taxon>Arachnida</taxon>
        <taxon>Acari</taxon>
        <taxon>Acariformes</taxon>
        <taxon>Trombidiformes</taxon>
        <taxon>Prostigmata</taxon>
        <taxon>Eleutherengona</taxon>
        <taxon>Raphignathae</taxon>
        <taxon>Tetranychoidea</taxon>
        <taxon>Tetranychidae</taxon>
        <taxon>Tetranychus</taxon>
    </lineage>
</organism>